<dbReference type="EC" id="3.1.1.47" evidence="1"/>
<dbReference type="PANTHER" id="PTHR10272:SF14">
    <property type="entry name" value="PAF ACETYLHYDROLASE FAMILY PROTEIN"/>
    <property type="match status" value="1"/>
</dbReference>
<gene>
    <name evidence="6" type="ORF">G7Y89_g13925</name>
</gene>
<keyword evidence="2" id="KW-0378">Hydrolase</keyword>
<protein>
    <recommendedName>
        <fullName evidence="1">1-alkyl-2-acetylglycerophosphocholine esterase</fullName>
        <ecNumber evidence="1">3.1.1.47</ecNumber>
    </recommendedName>
</protein>
<dbReference type="InterPro" id="IPR029058">
    <property type="entry name" value="AB_hydrolase_fold"/>
</dbReference>
<dbReference type="OrthoDB" id="2363873at2759"/>
<dbReference type="EMBL" id="JAAMPI010001720">
    <property type="protein sequence ID" value="KAF4624249.1"/>
    <property type="molecule type" value="Genomic_DNA"/>
</dbReference>
<evidence type="ECO:0000256" key="1">
    <source>
        <dbReference type="ARBA" id="ARBA00013201"/>
    </source>
</evidence>
<reference evidence="6 7" key="1">
    <citation type="submission" date="2020-03" db="EMBL/GenBank/DDBJ databases">
        <title>Draft Genome Sequence of Cudoniella acicularis.</title>
        <authorList>
            <person name="Buettner E."/>
            <person name="Kellner H."/>
        </authorList>
    </citation>
    <scope>NUCLEOTIDE SEQUENCE [LARGE SCALE GENOMIC DNA]</scope>
    <source>
        <strain evidence="6 7">DSM 108380</strain>
    </source>
</reference>
<dbReference type="GO" id="GO:0016042">
    <property type="term" value="P:lipid catabolic process"/>
    <property type="evidence" value="ECO:0007669"/>
    <property type="project" value="UniProtKB-KW"/>
</dbReference>
<evidence type="ECO:0000256" key="2">
    <source>
        <dbReference type="ARBA" id="ARBA00022801"/>
    </source>
</evidence>
<evidence type="ECO:0000313" key="6">
    <source>
        <dbReference type="EMBL" id="KAF4624249.1"/>
    </source>
</evidence>
<dbReference type="GO" id="GO:0003847">
    <property type="term" value="F:1-alkyl-2-acetylglycerophosphocholine esterase activity"/>
    <property type="evidence" value="ECO:0007669"/>
    <property type="project" value="UniProtKB-EC"/>
</dbReference>
<feature type="signal peptide" evidence="5">
    <location>
        <begin position="1"/>
        <end position="25"/>
    </location>
</feature>
<evidence type="ECO:0000256" key="4">
    <source>
        <dbReference type="ARBA" id="ARBA00023098"/>
    </source>
</evidence>
<keyword evidence="7" id="KW-1185">Reference proteome</keyword>
<dbReference type="PANTHER" id="PTHR10272">
    <property type="entry name" value="PLATELET-ACTIVATING FACTOR ACETYLHYDROLASE"/>
    <property type="match status" value="1"/>
</dbReference>
<dbReference type="AlphaFoldDB" id="A0A8H4R8K8"/>
<evidence type="ECO:0000313" key="7">
    <source>
        <dbReference type="Proteomes" id="UP000566819"/>
    </source>
</evidence>
<keyword evidence="4" id="KW-0443">Lipid metabolism</keyword>
<evidence type="ECO:0000256" key="3">
    <source>
        <dbReference type="ARBA" id="ARBA00022963"/>
    </source>
</evidence>
<comment type="caution">
    <text evidence="6">The sequence shown here is derived from an EMBL/GenBank/DDBJ whole genome shotgun (WGS) entry which is preliminary data.</text>
</comment>
<accession>A0A8H4R8K8</accession>
<dbReference type="SUPFAM" id="SSF53474">
    <property type="entry name" value="alpha/beta-Hydrolases"/>
    <property type="match status" value="1"/>
</dbReference>
<dbReference type="Proteomes" id="UP000566819">
    <property type="component" value="Unassembled WGS sequence"/>
</dbReference>
<proteinExistence type="predicted"/>
<keyword evidence="5" id="KW-0732">Signal</keyword>
<feature type="chain" id="PRO_5034157116" description="1-alkyl-2-acetylglycerophosphocholine esterase" evidence="5">
    <location>
        <begin position="26"/>
        <end position="343"/>
    </location>
</feature>
<dbReference type="Gene3D" id="3.40.50.1820">
    <property type="entry name" value="alpha/beta hydrolase"/>
    <property type="match status" value="1"/>
</dbReference>
<organism evidence="6 7">
    <name type="scientific">Cudoniella acicularis</name>
    <dbReference type="NCBI Taxonomy" id="354080"/>
    <lineage>
        <taxon>Eukaryota</taxon>
        <taxon>Fungi</taxon>
        <taxon>Dikarya</taxon>
        <taxon>Ascomycota</taxon>
        <taxon>Pezizomycotina</taxon>
        <taxon>Leotiomycetes</taxon>
        <taxon>Helotiales</taxon>
        <taxon>Tricladiaceae</taxon>
        <taxon>Cudoniella</taxon>
    </lineage>
</organism>
<name>A0A8H4R8K8_9HELO</name>
<keyword evidence="3" id="KW-0442">Lipid degradation</keyword>
<dbReference type="PROSITE" id="PS51257">
    <property type="entry name" value="PROKAR_LIPOPROTEIN"/>
    <property type="match status" value="1"/>
</dbReference>
<sequence>MLFKPRSHYVPIILLALACAPLTLAIVIPPSLTGPLSIGVTSYELNNTSIQPTRDLMVSIFYPASPSTCKYYPLSPDFGPETDIYTDNWIANFTFGSSAKMEMLAHASAPISPEHEDVPVLFFSPGYGNSRVYYSGAAQNLASNGYIVVTMDHPVDSDFIEYPDGRNATYAENDTMTSTHFIPFVDRRVSDILFILSDLSIKKTPRIPGLKGKLQLEKVGALGHSLGGCTAAALMLNDSRFIAGVNMDGSMFGPVTTEGLSQPFLLLANAGHVREYDASWATFYDALSGWKRDIRVNETQHHHYSDTLYLENVLRPDGDPANRDFLSGKRMYVIQSAYLVAFF</sequence>
<evidence type="ECO:0000256" key="5">
    <source>
        <dbReference type="SAM" id="SignalP"/>
    </source>
</evidence>
<dbReference type="Pfam" id="PF03403">
    <property type="entry name" value="PAF-AH_p_II"/>
    <property type="match status" value="2"/>
</dbReference>